<reference evidence="5" key="1">
    <citation type="submission" date="2020-10" db="EMBL/GenBank/DDBJ databases">
        <authorList>
            <person name="Gilroy R."/>
        </authorList>
    </citation>
    <scope>NUCLEOTIDE SEQUENCE</scope>
    <source>
        <strain evidence="5">35461</strain>
    </source>
</reference>
<dbReference type="GO" id="GO:0003677">
    <property type="term" value="F:DNA binding"/>
    <property type="evidence" value="ECO:0007669"/>
    <property type="project" value="InterPro"/>
</dbReference>
<dbReference type="CDD" id="cd22356">
    <property type="entry name" value="Sau3AI_N-like"/>
    <property type="match status" value="1"/>
</dbReference>
<evidence type="ECO:0000256" key="1">
    <source>
        <dbReference type="ARBA" id="ARBA00022722"/>
    </source>
</evidence>
<keyword evidence="2 5" id="KW-0255">Endonuclease</keyword>
<dbReference type="InterPro" id="IPR037057">
    <property type="entry name" value="DNA_rep_MutH/T2_RE_sf"/>
</dbReference>
<dbReference type="Proteomes" id="UP000886845">
    <property type="component" value="Unassembled WGS sequence"/>
</dbReference>
<accession>A0A9D1NNQ3</accession>
<dbReference type="InterPro" id="IPR011335">
    <property type="entry name" value="Restrct_endonuc-II-like"/>
</dbReference>
<evidence type="ECO:0000256" key="3">
    <source>
        <dbReference type="ARBA" id="ARBA00022801"/>
    </source>
</evidence>
<dbReference type="InterPro" id="IPR011337">
    <property type="entry name" value="DNA_rep_MutH/RE_typeII_Sau3AI"/>
</dbReference>
<organism evidence="5 6">
    <name type="scientific">Candidatus Spyradenecus faecavium</name>
    <dbReference type="NCBI Taxonomy" id="2840947"/>
    <lineage>
        <taxon>Bacteria</taxon>
        <taxon>Pseudomonadati</taxon>
        <taxon>Lentisphaerota</taxon>
        <taxon>Lentisphaeria</taxon>
        <taxon>Lentisphaerales</taxon>
        <taxon>Lentisphaeraceae</taxon>
        <taxon>Lentisphaeraceae incertae sedis</taxon>
        <taxon>Candidatus Spyradenecus</taxon>
    </lineage>
</organism>
<feature type="domain" description="DNA mismatch repair MutH/Type II restriction enzyme Sau3AI" evidence="4">
    <location>
        <begin position="61"/>
        <end position="164"/>
    </location>
</feature>
<evidence type="ECO:0000256" key="2">
    <source>
        <dbReference type="ARBA" id="ARBA00022759"/>
    </source>
</evidence>
<sequence length="463" mass="53381">MILIDCGIMSVMNGQYKTKEEVLARAKGVVGKTFGELDIHGRLSHTGNKGSLGQVVEEGWFGFSPNSRAEYDFPEAKVELKVTPFVRRKDKKIRAKERLVCNIIDYMEEAEKANFFDSSFWKKCETMLILPYEYKKDVQRADFRIAAAFLHQFSYEDLKIIEQDWAWIVGKIRAGEAHLLSEAETTYLSACPKGPNNATLRRQPYSPILAMQRAYALKATYMTRVINQAFGKAPDEKLIRDASALKSRFEDYIQDMIRPYIGWTQQALESHFGLSGKAKNVRAQIVSAIYGIKGPLTDTEEFQKAGIYAKTVFVNKNGRMKEHISFPAFRIAELLEEPSWEESRFGELLRTRKFFFVVFKEGKDGEIRLWRTVFWHMPESDLNEVSKVWEQTRQTIRRGVRLWKKGNGTKNDLPKSKDNRIAHVRPHGHDGLDTDLLPDGRTITKQGFWFNKPYIEQVIGARQ</sequence>
<comment type="caution">
    <text evidence="5">The sequence shown here is derived from an EMBL/GenBank/DDBJ whole genome shotgun (WGS) entry which is preliminary data.</text>
</comment>
<dbReference type="Gene3D" id="3.40.600.10">
    <property type="entry name" value="DNA mismatch repair MutH/Restriction endonuclease, type II"/>
    <property type="match status" value="2"/>
</dbReference>
<keyword evidence="1" id="KW-0540">Nuclease</keyword>
<evidence type="ECO:0000313" key="6">
    <source>
        <dbReference type="Proteomes" id="UP000886845"/>
    </source>
</evidence>
<gene>
    <name evidence="5" type="ORF">IAC79_04935</name>
</gene>
<proteinExistence type="predicted"/>
<reference evidence="5" key="2">
    <citation type="journal article" date="2021" name="PeerJ">
        <title>Extensive microbial diversity within the chicken gut microbiome revealed by metagenomics and culture.</title>
        <authorList>
            <person name="Gilroy R."/>
            <person name="Ravi A."/>
            <person name="Getino M."/>
            <person name="Pursley I."/>
            <person name="Horton D.L."/>
            <person name="Alikhan N.F."/>
            <person name="Baker D."/>
            <person name="Gharbi K."/>
            <person name="Hall N."/>
            <person name="Watson M."/>
            <person name="Adriaenssens E.M."/>
            <person name="Foster-Nyarko E."/>
            <person name="Jarju S."/>
            <person name="Secka A."/>
            <person name="Antonio M."/>
            <person name="Oren A."/>
            <person name="Chaudhuri R.R."/>
            <person name="La Ragione R."/>
            <person name="Hildebrand F."/>
            <person name="Pallen M.J."/>
        </authorList>
    </citation>
    <scope>NUCLEOTIDE SEQUENCE</scope>
    <source>
        <strain evidence="5">35461</strain>
    </source>
</reference>
<dbReference type="CDD" id="cd22355">
    <property type="entry name" value="Sau3AI_C"/>
    <property type="match status" value="1"/>
</dbReference>
<evidence type="ECO:0000259" key="4">
    <source>
        <dbReference type="SMART" id="SM00927"/>
    </source>
</evidence>
<keyword evidence="3" id="KW-0378">Hydrolase</keyword>
<dbReference type="AlphaFoldDB" id="A0A9D1NNQ3"/>
<evidence type="ECO:0000313" key="5">
    <source>
        <dbReference type="EMBL" id="HIV09441.1"/>
    </source>
</evidence>
<dbReference type="GO" id="GO:0004519">
    <property type="term" value="F:endonuclease activity"/>
    <property type="evidence" value="ECO:0007669"/>
    <property type="project" value="UniProtKB-KW"/>
</dbReference>
<dbReference type="NCBIfam" id="NF040973">
    <property type="entry name" value="restrict_Sau3AI"/>
    <property type="match status" value="1"/>
</dbReference>
<dbReference type="SUPFAM" id="SSF52980">
    <property type="entry name" value="Restriction endonuclease-like"/>
    <property type="match status" value="2"/>
</dbReference>
<dbReference type="EMBL" id="DVOR01000156">
    <property type="protein sequence ID" value="HIV09441.1"/>
    <property type="molecule type" value="Genomic_DNA"/>
</dbReference>
<dbReference type="GO" id="GO:0016787">
    <property type="term" value="F:hydrolase activity"/>
    <property type="evidence" value="ECO:0007669"/>
    <property type="project" value="UniProtKB-KW"/>
</dbReference>
<dbReference type="Pfam" id="PF02976">
    <property type="entry name" value="MutH"/>
    <property type="match status" value="1"/>
</dbReference>
<name>A0A9D1NNQ3_9BACT</name>
<dbReference type="SMART" id="SM00927">
    <property type="entry name" value="MutH"/>
    <property type="match status" value="1"/>
</dbReference>
<protein>
    <submittedName>
        <fullName evidence="5">Restriction endonuclease</fullName>
    </submittedName>
</protein>